<keyword evidence="4 11" id="KW-0548">Nucleotidyltransferase</keyword>
<dbReference type="PANTHER" id="PTHR32294:SF5">
    <property type="entry name" value="DNA POLYMERASE III POLC-TYPE"/>
    <property type="match status" value="1"/>
</dbReference>
<evidence type="ECO:0000256" key="1">
    <source>
        <dbReference type="ARBA" id="ARBA00003452"/>
    </source>
</evidence>
<dbReference type="SUPFAM" id="SSF53098">
    <property type="entry name" value="Ribonuclease H-like"/>
    <property type="match status" value="1"/>
</dbReference>
<dbReference type="Pfam" id="PF14579">
    <property type="entry name" value="HHH_6"/>
    <property type="match status" value="1"/>
</dbReference>
<dbReference type="SMART" id="SM00481">
    <property type="entry name" value="POLIIIAc"/>
    <property type="match status" value="1"/>
</dbReference>
<dbReference type="HAMAP" id="MF_00356">
    <property type="entry name" value="DNApol_PolC"/>
    <property type="match status" value="1"/>
</dbReference>
<evidence type="ECO:0000313" key="15">
    <source>
        <dbReference type="Proteomes" id="UP000289506"/>
    </source>
</evidence>
<keyword evidence="7 11" id="KW-0378">Hydrolase</keyword>
<dbReference type="SMART" id="SM00479">
    <property type="entry name" value="EXOIII"/>
    <property type="match status" value="1"/>
</dbReference>
<dbReference type="InterPro" id="IPR004013">
    <property type="entry name" value="PHP_dom"/>
</dbReference>
<keyword evidence="9 11" id="KW-0239">DNA-directed DNA polymerase</keyword>
<comment type="similarity">
    <text evidence="11">Belongs to the DNA polymerase type-C family. PolC subfamily.</text>
</comment>
<evidence type="ECO:0000256" key="5">
    <source>
        <dbReference type="ARBA" id="ARBA00022705"/>
    </source>
</evidence>
<reference evidence="14 15" key="1">
    <citation type="submission" date="2019-01" db="EMBL/GenBank/DDBJ databases">
        <authorList>
            <consortium name="Pathogen Informatics"/>
        </authorList>
    </citation>
    <scope>NUCLEOTIDE SEQUENCE [LARGE SCALE GENOMIC DNA]</scope>
    <source>
        <strain evidence="14 15">NCTC10142</strain>
        <plasmid evidence="15">13</plasmid>
    </source>
</reference>
<evidence type="ECO:0000256" key="4">
    <source>
        <dbReference type="ARBA" id="ARBA00022695"/>
    </source>
</evidence>
<evidence type="ECO:0000256" key="8">
    <source>
        <dbReference type="ARBA" id="ARBA00022839"/>
    </source>
</evidence>
<dbReference type="InterPro" id="IPR011708">
    <property type="entry name" value="DNA_pol3_alpha_NTPase_dom"/>
</dbReference>
<dbReference type="SUPFAM" id="SSF89550">
    <property type="entry name" value="PHP domain-like"/>
    <property type="match status" value="1"/>
</dbReference>
<keyword evidence="2 11" id="KW-0963">Cytoplasm</keyword>
<dbReference type="NCBIfam" id="NF001688">
    <property type="entry name" value="PRK00448.1"/>
    <property type="match status" value="1"/>
</dbReference>
<keyword evidence="5 11" id="KW-0235">DNA replication</keyword>
<dbReference type="GO" id="GO:0003887">
    <property type="term" value="F:DNA-directed DNA polymerase activity"/>
    <property type="evidence" value="ECO:0007669"/>
    <property type="project" value="UniProtKB-UniRule"/>
</dbReference>
<dbReference type="Gene3D" id="1.10.150.700">
    <property type="entry name" value="PolC, middle finger domain"/>
    <property type="match status" value="1"/>
</dbReference>
<evidence type="ECO:0000256" key="10">
    <source>
        <dbReference type="ARBA" id="ARBA00049244"/>
    </source>
</evidence>
<dbReference type="PANTHER" id="PTHR32294">
    <property type="entry name" value="DNA POLYMERASE III SUBUNIT ALPHA"/>
    <property type="match status" value="1"/>
</dbReference>
<evidence type="ECO:0000256" key="6">
    <source>
        <dbReference type="ARBA" id="ARBA00022722"/>
    </source>
</evidence>
<dbReference type="InterPro" id="IPR013520">
    <property type="entry name" value="Ribonucl_H"/>
</dbReference>
<dbReference type="RefSeq" id="WP_129720391.1">
    <property type="nucleotide sequence ID" value="NZ_LR214986.1"/>
</dbReference>
<dbReference type="Gene3D" id="3.30.1900.20">
    <property type="match status" value="1"/>
</dbReference>
<evidence type="ECO:0000313" key="14">
    <source>
        <dbReference type="EMBL" id="VEU64380.1"/>
    </source>
</evidence>
<dbReference type="InterPro" id="IPR003141">
    <property type="entry name" value="Pol/His_phosphatase_N"/>
</dbReference>
<dbReference type="InterPro" id="IPR044923">
    <property type="entry name" value="PolC_middle_finger_sf"/>
</dbReference>
<organism evidence="14 15">
    <name type="scientific">Mycoplasmopsis cynos</name>
    <dbReference type="NCBI Taxonomy" id="171284"/>
    <lineage>
        <taxon>Bacteria</taxon>
        <taxon>Bacillati</taxon>
        <taxon>Mycoplasmatota</taxon>
        <taxon>Mycoplasmoidales</taxon>
        <taxon>Metamycoplasmataceae</taxon>
        <taxon>Mycoplasmopsis</taxon>
    </lineage>
</organism>
<dbReference type="EC" id="2.7.7.7" evidence="11"/>
<keyword evidence="14" id="KW-0614">Plasmid</keyword>
<keyword evidence="8 11" id="KW-0269">Exonuclease</keyword>
<evidence type="ECO:0000259" key="13">
    <source>
        <dbReference type="SMART" id="SM00481"/>
    </source>
</evidence>
<sequence length="1443" mass="165752">MRYINKKFDGFAKGYNLPYLESLEDVSFVNSSLNEETGIISTTILFQRTPKINDFLRFIHFFENMKIYKLSFETVNYYQEDPEFKKYIISFLSLFKKFAFLVDVIDLGKNLQYHNNKEKWIIHYYNKAHEQSLFDAVAFLNRNFEKFGFPKVKVDIFFDKVQETSMQENKQNINEIFAKLRKEESNFHFTETAKKINKGYFRSRKVQNYTKVEIEELDDYDGMNDIPVEFNGLIYKNELIDRNDIKIHKYWVTNKKDATLLTHITFSEDDEKLMPLNTWINVKGIFNPSSQSKYQSKRTVKVDSIIKIDNPESQKVDEAEIKRIEINAKSKMNAMDGLLDAEELVNIAKKLGHKALAILDSVSVQSFPKFASAAKKAGIKPIYGASFDVIDKSNKVFLSDFENKPINNTRYVVFDIETTNLSPRVGELIEFGASIVENNQIIDNIQFFVKSSKPLSKFTIELTKITDKMLQTEGLEIEQALKKIYEILNNQVVVAHNASFDINFIIQIFIDHKKEVPKMIVIDSLPISKLVSPESKKHRLGNFCNSMDIEYDSTIAHRANYDAEVLARALLRAFDHLINADVTDFEKLNRYIPNPNEFYEKVSTFNSQISIIALNQKGIKELFKLVSLALTERHYNGPKLFWEDIPKSENLLIGSGGIKGELIDRLLYSSNINLSEKLQKFDYIEVPHPEAFLHKISTGHFEQKDIENLLKELIYKAKELNKKVIAIGDVRFENEAEKIFYKSLVFAKGIGGAAHFIFDYDHPEIIKIPNLSYLTTDEMLNKFAFLNDEALVNEIVIENSNYIASKVSDDIQIIKDGLFTPKFDDSKIKLPELVYKNAKLKYGDDLPIIVKNRIEKELNPIIKYGFDVIYWISHILVKKSNDDGYIVGSRGSVGSSLVATLAGITEINPLEPHYICSKCKYFEMVKNPPTSSGFDLDDKKCPNCDLWMQKDGHSIPFETFLGFNADKVPDIDLNFSGDYQPIIHAEVRRLFGEKNTFRAGTISTIKDKTAFGFVNTSNEKYHWNYSNTFADYISTKIVEVKRTTGQHPGGIIIIPKGMEVEDFTPINYPANDEGSDWKTTHFDYKAIHDNVLKLDLLGHVDPTAIKMLERLTGIDVKKDIPSKDPDVISLFSSTKALNIKPEDIGGEKTGAYGIPEFGTDFVRRMLVVANPKSFADLISISGLSHGTDVWTGNAETLISKKNMTLSEVISCRDDIMNFLISYNVDNLDSFNIMEKVRKGKGLTEEEEKLLKEHNVPEWSINSMKLIKYMFPRAHATAYVLMAWRIAWFKLYKPLEYYATFFTTRLNEFDIEVLADKKKMLNKIAEIESKTEKSTVDKNLYTTLEIARELYARGFGIKNIDIEKSLESEWIIDYETKSLIAPFSSIKGLGDAVAKKIIQSRNEFSFKTKEDFKRRSGVNNTLYNEIVRLGILDDLNDHDQMTLF</sequence>
<dbReference type="Pfam" id="PF17657">
    <property type="entry name" value="DNA_pol3_finger"/>
    <property type="match status" value="1"/>
</dbReference>
<evidence type="ECO:0000256" key="11">
    <source>
        <dbReference type="HAMAP-Rule" id="MF_00356"/>
    </source>
</evidence>
<dbReference type="GO" id="GO:0003677">
    <property type="term" value="F:DNA binding"/>
    <property type="evidence" value="ECO:0007669"/>
    <property type="project" value="UniProtKB-UniRule"/>
</dbReference>
<dbReference type="Proteomes" id="UP000289506">
    <property type="component" value="Plasmid 13"/>
</dbReference>
<comment type="function">
    <text evidence="1 11">Required for replicative DNA synthesis. This DNA polymerase also exhibits 3' to 5' exonuclease activity.</text>
</comment>
<dbReference type="InterPro" id="IPR036397">
    <property type="entry name" value="RNaseH_sf"/>
</dbReference>
<protein>
    <recommendedName>
        <fullName evidence="11">DNA polymerase III PolC-type</fullName>
        <shortName evidence="11">PolIII</shortName>
        <ecNumber evidence="11">2.7.7.7</ecNumber>
    </recommendedName>
</protein>
<dbReference type="GO" id="GO:0008408">
    <property type="term" value="F:3'-5' exonuclease activity"/>
    <property type="evidence" value="ECO:0007669"/>
    <property type="project" value="UniProtKB-UniRule"/>
</dbReference>
<evidence type="ECO:0000256" key="2">
    <source>
        <dbReference type="ARBA" id="ARBA00022490"/>
    </source>
</evidence>
<gene>
    <name evidence="11 14" type="primary">polC</name>
    <name evidence="14" type="ORF">NCTC10142_00118</name>
</gene>
<evidence type="ECO:0000256" key="9">
    <source>
        <dbReference type="ARBA" id="ARBA00022932"/>
    </source>
</evidence>
<geneLocation type="plasmid" evidence="14 15">
    <name>13</name>
</geneLocation>
<dbReference type="Gene3D" id="3.30.420.10">
    <property type="entry name" value="Ribonuclease H-like superfamily/Ribonuclease H"/>
    <property type="match status" value="1"/>
</dbReference>
<evidence type="ECO:0000259" key="12">
    <source>
        <dbReference type="SMART" id="SM00479"/>
    </source>
</evidence>
<keyword evidence="6 11" id="KW-0540">Nuclease</keyword>
<dbReference type="Pfam" id="PF00929">
    <property type="entry name" value="RNase_T"/>
    <property type="match status" value="1"/>
</dbReference>
<dbReference type="NCBIfam" id="TIGR01405">
    <property type="entry name" value="polC_Gram_pos"/>
    <property type="match status" value="1"/>
</dbReference>
<dbReference type="GO" id="GO:0006261">
    <property type="term" value="P:DNA-templated DNA replication"/>
    <property type="evidence" value="ECO:0007669"/>
    <property type="project" value="UniProtKB-UniRule"/>
</dbReference>
<dbReference type="CDD" id="cd06127">
    <property type="entry name" value="DEDDh"/>
    <property type="match status" value="1"/>
</dbReference>
<comment type="catalytic activity">
    <reaction evidence="10 11">
        <text>DNA(n) + a 2'-deoxyribonucleoside 5'-triphosphate = DNA(n+1) + diphosphate</text>
        <dbReference type="Rhea" id="RHEA:22508"/>
        <dbReference type="Rhea" id="RHEA-COMP:17339"/>
        <dbReference type="Rhea" id="RHEA-COMP:17340"/>
        <dbReference type="ChEBI" id="CHEBI:33019"/>
        <dbReference type="ChEBI" id="CHEBI:61560"/>
        <dbReference type="ChEBI" id="CHEBI:173112"/>
        <dbReference type="EC" id="2.7.7.7"/>
    </reaction>
</comment>
<dbReference type="Gene3D" id="1.10.150.870">
    <property type="match status" value="1"/>
</dbReference>
<name>A0A449AHC2_9BACT</name>
<dbReference type="NCBIfam" id="TIGR00573">
    <property type="entry name" value="dnaq"/>
    <property type="match status" value="1"/>
</dbReference>
<dbReference type="Gene3D" id="6.10.140.1510">
    <property type="match status" value="1"/>
</dbReference>
<dbReference type="InterPro" id="IPR029460">
    <property type="entry name" value="DNAPol_HHH"/>
</dbReference>
<dbReference type="InterPro" id="IPR016195">
    <property type="entry name" value="Pol/histidinol_Pase-like"/>
</dbReference>
<dbReference type="InterPro" id="IPR006308">
    <property type="entry name" value="Pol_III_a_PolC-type_gram_pos"/>
</dbReference>
<feature type="domain" description="Polymerase/histidinol phosphatase N-terminal" evidence="13">
    <location>
        <begin position="324"/>
        <end position="391"/>
    </location>
</feature>
<proteinExistence type="inferred from homology"/>
<evidence type="ECO:0000256" key="7">
    <source>
        <dbReference type="ARBA" id="ARBA00022801"/>
    </source>
</evidence>
<dbReference type="InterPro" id="IPR004805">
    <property type="entry name" value="DnaE2/DnaE/PolC"/>
</dbReference>
<comment type="subcellular location">
    <subcellularLocation>
        <location evidence="11">Cytoplasm</location>
    </subcellularLocation>
</comment>
<dbReference type="EMBL" id="LR214986">
    <property type="protein sequence ID" value="VEU64380.1"/>
    <property type="molecule type" value="Genomic_DNA"/>
</dbReference>
<dbReference type="GO" id="GO:0005737">
    <property type="term" value="C:cytoplasm"/>
    <property type="evidence" value="ECO:0007669"/>
    <property type="project" value="UniProtKB-SubCell"/>
</dbReference>
<feature type="domain" description="Exonuclease" evidence="12">
    <location>
        <begin position="410"/>
        <end position="579"/>
    </location>
</feature>
<evidence type="ECO:0000256" key="3">
    <source>
        <dbReference type="ARBA" id="ARBA00022679"/>
    </source>
</evidence>
<dbReference type="Pfam" id="PF02811">
    <property type="entry name" value="PHP"/>
    <property type="match status" value="1"/>
</dbReference>
<dbReference type="FunFam" id="3.30.420.10:FF:000045">
    <property type="entry name" value="3'-5' exonuclease DinG"/>
    <property type="match status" value="1"/>
</dbReference>
<keyword evidence="3 11" id="KW-0808">Transferase</keyword>
<dbReference type="Pfam" id="PF07733">
    <property type="entry name" value="DNA_pol3_alpha"/>
    <property type="match status" value="2"/>
</dbReference>
<accession>A0A449AHC2</accession>
<dbReference type="Gene3D" id="3.20.20.140">
    <property type="entry name" value="Metal-dependent hydrolases"/>
    <property type="match status" value="2"/>
</dbReference>
<dbReference type="InterPro" id="IPR006054">
    <property type="entry name" value="DnaQ"/>
</dbReference>
<dbReference type="InterPro" id="IPR040982">
    <property type="entry name" value="DNA_pol3_finger"/>
</dbReference>
<dbReference type="InterPro" id="IPR012337">
    <property type="entry name" value="RNaseH-like_sf"/>
</dbReference>